<evidence type="ECO:0000313" key="3">
    <source>
        <dbReference type="Proteomes" id="UP000523431"/>
    </source>
</evidence>
<dbReference type="AlphaFoldDB" id="A0A7W6VBP7"/>
<name>A0A7W6VBP7_RHIET</name>
<evidence type="ECO:0000313" key="4">
    <source>
        <dbReference type="Proteomes" id="UP000557344"/>
    </source>
</evidence>
<sequence length="29" mass="3064">MGAAYKAEGGTDVDTMFDVFQVTLPGSKK</sequence>
<evidence type="ECO:0000313" key="2">
    <source>
        <dbReference type="EMBL" id="MBB4536220.1"/>
    </source>
</evidence>
<comment type="caution">
    <text evidence="1">The sequence shown here is derived from an EMBL/GenBank/DDBJ whole genome shotgun (WGS) entry which is preliminary data.</text>
</comment>
<protein>
    <submittedName>
        <fullName evidence="1">Uncharacterized protein</fullName>
    </submittedName>
</protein>
<proteinExistence type="predicted"/>
<dbReference type="Proteomes" id="UP000523431">
    <property type="component" value="Unassembled WGS sequence"/>
</dbReference>
<reference evidence="3 4" key="1">
    <citation type="submission" date="2020-08" db="EMBL/GenBank/DDBJ databases">
        <title>Genomic Encyclopedia of Type Strains, Phase IV (KMG-V): Genome sequencing to study the core and pangenomes of soil and plant-associated prokaryotes.</title>
        <authorList>
            <person name="Whitman W."/>
        </authorList>
    </citation>
    <scope>NUCLEOTIDE SEQUENCE [LARGE SCALE GENOMIC DNA]</scope>
    <source>
        <strain evidence="1 4">SEMIA 471</strain>
        <strain evidence="2 3">SEMIA 489</strain>
    </source>
</reference>
<organism evidence="1 4">
    <name type="scientific">Rhizobium etli</name>
    <dbReference type="NCBI Taxonomy" id="29449"/>
    <lineage>
        <taxon>Bacteria</taxon>
        <taxon>Pseudomonadati</taxon>
        <taxon>Pseudomonadota</taxon>
        <taxon>Alphaproteobacteria</taxon>
        <taxon>Hyphomicrobiales</taxon>
        <taxon>Rhizobiaceae</taxon>
        <taxon>Rhizobium/Agrobacterium group</taxon>
        <taxon>Rhizobium</taxon>
    </lineage>
</organism>
<gene>
    <name evidence="1" type="ORF">GGE46_002813</name>
    <name evidence="2" type="ORF">GGE57_002971</name>
</gene>
<dbReference type="EMBL" id="JACIHU010000005">
    <property type="protein sequence ID" value="MBB4480230.1"/>
    <property type="molecule type" value="Genomic_DNA"/>
</dbReference>
<dbReference type="EMBL" id="JACIID010000005">
    <property type="protein sequence ID" value="MBB4536220.1"/>
    <property type="molecule type" value="Genomic_DNA"/>
</dbReference>
<dbReference type="Proteomes" id="UP000557344">
    <property type="component" value="Unassembled WGS sequence"/>
</dbReference>
<accession>A0A7W6VBP7</accession>
<evidence type="ECO:0000313" key="1">
    <source>
        <dbReference type="EMBL" id="MBB4480230.1"/>
    </source>
</evidence>